<evidence type="ECO:0000256" key="3">
    <source>
        <dbReference type="ARBA" id="ARBA00022723"/>
    </source>
</evidence>
<dbReference type="GO" id="GO:0015689">
    <property type="term" value="P:molybdate ion transport"/>
    <property type="evidence" value="ECO:0007669"/>
    <property type="project" value="InterPro"/>
</dbReference>
<dbReference type="InterPro" id="IPR006311">
    <property type="entry name" value="TAT_signal"/>
</dbReference>
<gene>
    <name evidence="8" type="ORF">FHS74_002913</name>
</gene>
<dbReference type="GO" id="GO:0030288">
    <property type="term" value="C:outer membrane-bounded periplasmic space"/>
    <property type="evidence" value="ECO:0007669"/>
    <property type="project" value="TreeGrafter"/>
</dbReference>
<evidence type="ECO:0000313" key="9">
    <source>
        <dbReference type="Proteomes" id="UP000539175"/>
    </source>
</evidence>
<dbReference type="GO" id="GO:0030973">
    <property type="term" value="F:molybdate ion binding"/>
    <property type="evidence" value="ECO:0007669"/>
    <property type="project" value="TreeGrafter"/>
</dbReference>
<feature type="binding site" evidence="6">
    <location>
        <position position="44"/>
    </location>
    <ligand>
        <name>molybdate</name>
        <dbReference type="ChEBI" id="CHEBI:36264"/>
    </ligand>
</feature>
<dbReference type="GO" id="GO:1901359">
    <property type="term" value="F:tungstate binding"/>
    <property type="evidence" value="ECO:0007669"/>
    <property type="project" value="UniProtKB-ARBA"/>
</dbReference>
<comment type="caution">
    <text evidence="8">The sequence shown here is derived from an EMBL/GenBank/DDBJ whole genome shotgun (WGS) entry which is preliminary data.</text>
</comment>
<evidence type="ECO:0000256" key="5">
    <source>
        <dbReference type="ARBA" id="ARBA00062515"/>
    </source>
</evidence>
<keyword evidence="3 6" id="KW-0479">Metal-binding</keyword>
<dbReference type="Proteomes" id="UP000539175">
    <property type="component" value="Unassembled WGS sequence"/>
</dbReference>
<dbReference type="NCBIfam" id="NF007958">
    <property type="entry name" value="PRK10677.1"/>
    <property type="match status" value="1"/>
</dbReference>
<dbReference type="PANTHER" id="PTHR30632:SF17">
    <property type="entry name" value="MOLYBDATE-BINDING PROTEIN MODA"/>
    <property type="match status" value="1"/>
</dbReference>
<evidence type="ECO:0000256" key="1">
    <source>
        <dbReference type="ARBA" id="ARBA00009175"/>
    </source>
</evidence>
<dbReference type="GO" id="GO:0046872">
    <property type="term" value="F:metal ion binding"/>
    <property type="evidence" value="ECO:0007669"/>
    <property type="project" value="UniProtKB-KW"/>
</dbReference>
<evidence type="ECO:0000256" key="7">
    <source>
        <dbReference type="SAM" id="SignalP"/>
    </source>
</evidence>
<feature type="binding site" evidence="6">
    <location>
        <position position="71"/>
    </location>
    <ligand>
        <name>molybdate</name>
        <dbReference type="ChEBI" id="CHEBI:36264"/>
    </ligand>
</feature>
<dbReference type="AlphaFoldDB" id="A0A7X0AYE7"/>
<keyword evidence="9" id="KW-1185">Reference proteome</keyword>
<feature type="binding site" evidence="6">
    <location>
        <position position="160"/>
    </location>
    <ligand>
        <name>molybdate</name>
        <dbReference type="ChEBI" id="CHEBI:36264"/>
    </ligand>
</feature>
<evidence type="ECO:0000256" key="4">
    <source>
        <dbReference type="ARBA" id="ARBA00022729"/>
    </source>
</evidence>
<feature type="chain" id="PRO_5031196316" evidence="7">
    <location>
        <begin position="33"/>
        <end position="271"/>
    </location>
</feature>
<accession>A0A7X0AYE7</accession>
<name>A0A7X0AYE7_9PROT</name>
<keyword evidence="2 6" id="KW-0500">Molybdenum</keyword>
<organism evidence="8 9">
    <name type="scientific">Nitrospirillum iridis</name>
    <dbReference type="NCBI Taxonomy" id="765888"/>
    <lineage>
        <taxon>Bacteria</taxon>
        <taxon>Pseudomonadati</taxon>
        <taxon>Pseudomonadota</taxon>
        <taxon>Alphaproteobacteria</taxon>
        <taxon>Rhodospirillales</taxon>
        <taxon>Azospirillaceae</taxon>
        <taxon>Nitrospirillum</taxon>
    </lineage>
</organism>
<evidence type="ECO:0000313" key="8">
    <source>
        <dbReference type="EMBL" id="MBB6252353.1"/>
    </source>
</evidence>
<reference evidence="8 9" key="1">
    <citation type="submission" date="2020-08" db="EMBL/GenBank/DDBJ databases">
        <title>Genomic Encyclopedia of Type Strains, Phase IV (KMG-IV): sequencing the most valuable type-strain genomes for metagenomic binning, comparative biology and taxonomic classification.</title>
        <authorList>
            <person name="Goeker M."/>
        </authorList>
    </citation>
    <scope>NUCLEOTIDE SEQUENCE [LARGE SCALE GENOMIC DNA]</scope>
    <source>
        <strain evidence="8 9">DSM 22198</strain>
    </source>
</reference>
<dbReference type="Gene3D" id="3.40.190.10">
    <property type="entry name" value="Periplasmic binding protein-like II"/>
    <property type="match status" value="2"/>
</dbReference>
<dbReference type="CDD" id="cd13536">
    <property type="entry name" value="PBP2_EcModA"/>
    <property type="match status" value="1"/>
</dbReference>
<feature type="binding site" evidence="6">
    <location>
        <position position="205"/>
    </location>
    <ligand>
        <name>molybdate</name>
        <dbReference type="ChEBI" id="CHEBI:36264"/>
    </ligand>
</feature>
<comment type="subunit">
    <text evidence="5">The complex is composed of two ATP-binding proteins (ModC), two transmembrane proteins (ModB) and a solute-binding protein (ModA).</text>
</comment>
<dbReference type="SUPFAM" id="SSF53850">
    <property type="entry name" value="Periplasmic binding protein-like II"/>
    <property type="match status" value="1"/>
</dbReference>
<dbReference type="FunFam" id="3.40.190.10:FF:000035">
    <property type="entry name" value="Molybdate ABC transporter substrate-binding protein"/>
    <property type="match status" value="1"/>
</dbReference>
<evidence type="ECO:0000256" key="2">
    <source>
        <dbReference type="ARBA" id="ARBA00022505"/>
    </source>
</evidence>
<protein>
    <submittedName>
        <fullName evidence="8">Molybdate transport system substrate-binding protein</fullName>
    </submittedName>
</protein>
<keyword evidence="4 7" id="KW-0732">Signal</keyword>
<dbReference type="EMBL" id="JACIIZ010000007">
    <property type="protein sequence ID" value="MBB6252353.1"/>
    <property type="molecule type" value="Genomic_DNA"/>
</dbReference>
<dbReference type="PANTHER" id="PTHR30632">
    <property type="entry name" value="MOLYBDATE-BINDING PERIPLASMIC PROTEIN"/>
    <property type="match status" value="1"/>
</dbReference>
<dbReference type="NCBIfam" id="TIGR01256">
    <property type="entry name" value="modA"/>
    <property type="match status" value="1"/>
</dbReference>
<feature type="binding site" evidence="6">
    <location>
        <position position="187"/>
    </location>
    <ligand>
        <name>molybdate</name>
        <dbReference type="ChEBI" id="CHEBI:36264"/>
    </ligand>
</feature>
<dbReference type="InterPro" id="IPR050682">
    <property type="entry name" value="ModA/WtpA"/>
</dbReference>
<dbReference type="RefSeq" id="WP_246463135.1">
    <property type="nucleotide sequence ID" value="NZ_JACIIZ010000007.1"/>
</dbReference>
<feature type="signal peptide" evidence="7">
    <location>
        <begin position="1"/>
        <end position="32"/>
    </location>
</feature>
<dbReference type="PIRSF" id="PIRSF004846">
    <property type="entry name" value="ModA"/>
    <property type="match status" value="1"/>
</dbReference>
<proteinExistence type="inferred from homology"/>
<dbReference type="InterPro" id="IPR005950">
    <property type="entry name" value="ModA"/>
</dbReference>
<dbReference type="Pfam" id="PF13531">
    <property type="entry name" value="SBP_bac_11"/>
    <property type="match status" value="1"/>
</dbReference>
<dbReference type="PROSITE" id="PS51318">
    <property type="entry name" value="TAT"/>
    <property type="match status" value="1"/>
</dbReference>
<comment type="similarity">
    <text evidence="1">Belongs to the bacterial solute-binding protein ModA family.</text>
</comment>
<sequence length="271" mass="27724">MRKMWNRRGMCRLAMAVAVAVATGLGAPAAQAQGDGPLVFAAASLKNALDAANTAYAASGGAKATITYAASSALAKQIEAGAPADIFISADEDWMDYLAGKGLIQTTTRHDLLGNRLVLVAAADAKTSVEIKPGFALDQALDAAQKGGRLAVGDPAAVPAGKYAKAALTKLGAWDKVQDRLAPAENVRAALALVARGEAPLGIVYATDAAAEPGVRIVATFPADSHAPILYPIALAKDSVSAQAQAFLEFLASPKARPLFEAQGFTVLSAK</sequence>
<evidence type="ECO:0000256" key="6">
    <source>
        <dbReference type="PIRSR" id="PIRSR004846-1"/>
    </source>
</evidence>